<dbReference type="RefSeq" id="WP_155343283.1">
    <property type="nucleotide sequence ID" value="NZ_BAAAHM010000017.1"/>
</dbReference>
<reference evidence="1 2" key="1">
    <citation type="submission" date="2019-10" db="EMBL/GenBank/DDBJ databases">
        <title>Whole genome shotgun sequence of Acrocarpospora pleiomorpha NBRC 16267.</title>
        <authorList>
            <person name="Ichikawa N."/>
            <person name="Kimura A."/>
            <person name="Kitahashi Y."/>
            <person name="Komaki H."/>
            <person name="Oguchi A."/>
        </authorList>
    </citation>
    <scope>NUCLEOTIDE SEQUENCE [LARGE SCALE GENOMIC DNA]</scope>
    <source>
        <strain evidence="1 2">NBRC 16267</strain>
    </source>
</reference>
<dbReference type="AlphaFoldDB" id="A0A5M3XBK4"/>
<evidence type="ECO:0000313" key="1">
    <source>
        <dbReference type="EMBL" id="GES18142.1"/>
    </source>
</evidence>
<proteinExistence type="predicted"/>
<comment type="caution">
    <text evidence="1">The sequence shown here is derived from an EMBL/GenBank/DDBJ whole genome shotgun (WGS) entry which is preliminary data.</text>
</comment>
<sequence>MTGIPTPDALAAETPAETSAEECDCEDGEACYICVPCDVCRDGEEECGCDGEFGEDCSSCYGSGYHIPEHCCECGGSPYCVKCHTCGHPCAGDCKCPVTVQLEGGRTLTLA</sequence>
<protein>
    <submittedName>
        <fullName evidence="1">Uncharacterized protein</fullName>
    </submittedName>
</protein>
<organism evidence="1 2">
    <name type="scientific">Acrocarpospora pleiomorpha</name>
    <dbReference type="NCBI Taxonomy" id="90975"/>
    <lineage>
        <taxon>Bacteria</taxon>
        <taxon>Bacillati</taxon>
        <taxon>Actinomycetota</taxon>
        <taxon>Actinomycetes</taxon>
        <taxon>Streptosporangiales</taxon>
        <taxon>Streptosporangiaceae</taxon>
        <taxon>Acrocarpospora</taxon>
    </lineage>
</organism>
<evidence type="ECO:0000313" key="2">
    <source>
        <dbReference type="Proteomes" id="UP000377595"/>
    </source>
</evidence>
<gene>
    <name evidence="1" type="ORF">Aple_010370</name>
</gene>
<dbReference type="OrthoDB" id="9931242at2"/>
<keyword evidence="2" id="KW-1185">Reference proteome</keyword>
<dbReference type="EMBL" id="BLAF01000006">
    <property type="protein sequence ID" value="GES18142.1"/>
    <property type="molecule type" value="Genomic_DNA"/>
</dbReference>
<dbReference type="Proteomes" id="UP000377595">
    <property type="component" value="Unassembled WGS sequence"/>
</dbReference>
<name>A0A5M3XBK4_9ACTN</name>
<accession>A0A5M3XBK4</accession>